<protein>
    <submittedName>
        <fullName evidence="2">Putative enspm-5 stu</fullName>
    </submittedName>
</protein>
<dbReference type="Pfam" id="PF13960">
    <property type="entry name" value="DUF4218"/>
    <property type="match status" value="1"/>
</dbReference>
<name>A0A1W7R5X7_AEDAL</name>
<reference evidence="2" key="1">
    <citation type="submission" date="2016-03" db="EMBL/GenBank/DDBJ databases">
        <title>RNAseq analyses of the sensorial organs of adult female Aedes albopictus.</title>
        <authorList>
            <person name="Fabrizio L."/>
            <person name="Ribeiro J.M."/>
            <person name="Arca B."/>
        </authorList>
    </citation>
    <scope>NUCLEOTIDE SEQUENCE</scope>
</reference>
<feature type="domain" description="DUF4218" evidence="1">
    <location>
        <begin position="418"/>
        <end position="498"/>
    </location>
</feature>
<dbReference type="EMBL" id="GEHC01001068">
    <property type="protein sequence ID" value="JAV46577.1"/>
    <property type="molecule type" value="Transcribed_RNA"/>
</dbReference>
<dbReference type="PANTHER" id="PTHR46579">
    <property type="entry name" value="F5/8 TYPE C DOMAIN-CONTAINING PROTEIN-RELATED"/>
    <property type="match status" value="1"/>
</dbReference>
<dbReference type="InterPro" id="IPR025452">
    <property type="entry name" value="DUF4218"/>
</dbReference>
<accession>A0A1W7R5X7</accession>
<sequence>MYLVLSYFIRHNLSIEAVTDLLKMLNVIFGSRCLPETYYGFSNAFKFNEYVKHFCCSVCHYYFEDIEETSACPCCAGEKKVYFITLPIKNQLQAVIQKYQDEINTVKSKRSTGILSDIHTGRILKDDDEHMLSISFSVDGVSTANSNAKKSMWPIVSVINDLPIEQRFARKNMIVSGIWLSEKSPPMAVFLKAFTQELNHLFSAGLKINGITFKFRVAAVIADVPGKSKILNSTQFNGRFGCSYCYHPGTKISNNQIRYSHKNSIFFEDRTHDEQIFAMVEAHTTGTPVQGLKGLSPVVALNNFDVVKQIPIDYMHNCLLGVTKTLLTLWTDSKYHKKKWYLGNIRRKTVLNTRYSNICGFNEVSRAPRNVFEIAKLKANELQDWLLYYSIGYLAGILPEKYLNHFSLFRAAITKLLSNTNRNEDLIGIKEKLVQFVTEFEKLYGVKFMTINIHLLLHLSAQISNFGPLWTVSMFCFEDFYGYLKGLIKGPNGPIIQIVRKYSLMKSCHFSFNTQLSPKAIQYYSNIFKTSRSAQYTNKKKIEICHNGLTSKCYSLKHIYIRGIQYKCVTHNTKKKRRLCDIIFC</sequence>
<organism evidence="2">
    <name type="scientific">Aedes albopictus</name>
    <name type="common">Asian tiger mosquito</name>
    <name type="synonym">Stegomyia albopicta</name>
    <dbReference type="NCBI Taxonomy" id="7160"/>
    <lineage>
        <taxon>Eukaryota</taxon>
        <taxon>Metazoa</taxon>
        <taxon>Ecdysozoa</taxon>
        <taxon>Arthropoda</taxon>
        <taxon>Hexapoda</taxon>
        <taxon>Insecta</taxon>
        <taxon>Pterygota</taxon>
        <taxon>Neoptera</taxon>
        <taxon>Endopterygota</taxon>
        <taxon>Diptera</taxon>
        <taxon>Nematocera</taxon>
        <taxon>Culicoidea</taxon>
        <taxon>Culicidae</taxon>
        <taxon>Culicinae</taxon>
        <taxon>Aedini</taxon>
        <taxon>Aedes</taxon>
        <taxon>Stegomyia</taxon>
    </lineage>
</organism>
<evidence type="ECO:0000313" key="2">
    <source>
        <dbReference type="EMBL" id="JAV46577.1"/>
    </source>
</evidence>
<dbReference type="AlphaFoldDB" id="A0A1W7R5X7"/>
<dbReference type="VEuPathDB" id="VectorBase:AALC636_017481"/>
<dbReference type="PANTHER" id="PTHR46579:SF1">
    <property type="entry name" value="F5_8 TYPE C DOMAIN-CONTAINING PROTEIN"/>
    <property type="match status" value="1"/>
</dbReference>
<evidence type="ECO:0000259" key="1">
    <source>
        <dbReference type="Pfam" id="PF13960"/>
    </source>
</evidence>
<dbReference type="VEuPathDB" id="VectorBase:AALFPA_049142"/>
<dbReference type="InterPro" id="IPR009667">
    <property type="entry name" value="DUF1258"/>
</dbReference>
<dbReference type="Pfam" id="PF06869">
    <property type="entry name" value="DUF1258"/>
    <property type="match status" value="1"/>
</dbReference>
<proteinExistence type="predicted"/>